<accession>A0ABT5LMG1</accession>
<keyword evidence="2" id="KW-1185">Reference proteome</keyword>
<dbReference type="Pfam" id="PF13108">
    <property type="entry name" value="DUF3969"/>
    <property type="match status" value="1"/>
</dbReference>
<sequence>MKLCYSIEKKHAGKFISFLVLGLLHSVDKKIISIDEAEGFIFMPDVYDLLKKIKAPNELVNIIELGCELDGVAALIPHRLQANINELIEKTLSVIKNSEEIGIAVEKEIKIVGKGRR</sequence>
<organism evidence="1 2">
    <name type="scientific">Xenorhabdus yunnanensis</name>
    <dbReference type="NCBI Taxonomy" id="3025878"/>
    <lineage>
        <taxon>Bacteria</taxon>
        <taxon>Pseudomonadati</taxon>
        <taxon>Pseudomonadota</taxon>
        <taxon>Gammaproteobacteria</taxon>
        <taxon>Enterobacterales</taxon>
        <taxon>Morganellaceae</taxon>
        <taxon>Xenorhabdus</taxon>
    </lineage>
</organism>
<proteinExistence type="predicted"/>
<evidence type="ECO:0000313" key="1">
    <source>
        <dbReference type="EMBL" id="MDC9591616.1"/>
    </source>
</evidence>
<dbReference type="InterPro" id="IPR025083">
    <property type="entry name" value="DUF3969"/>
</dbReference>
<gene>
    <name evidence="1" type="ORF">PSI23_20620</name>
</gene>
<name>A0ABT5LMG1_9GAMM</name>
<evidence type="ECO:0000313" key="2">
    <source>
        <dbReference type="Proteomes" id="UP001217178"/>
    </source>
</evidence>
<reference evidence="1 2" key="1">
    <citation type="submission" date="2023-02" db="EMBL/GenBank/DDBJ databases">
        <title>Entomopathogenic bacteria.</title>
        <authorList>
            <person name="Machado R.A."/>
        </authorList>
    </citation>
    <scope>NUCLEOTIDE SEQUENCE [LARGE SCALE GENOMIC DNA]</scope>
    <source>
        <strain evidence="1 2">XENO-10</strain>
    </source>
</reference>
<protein>
    <submittedName>
        <fullName evidence="1">DUF3969 family protein</fullName>
    </submittedName>
</protein>
<comment type="caution">
    <text evidence="1">The sequence shown here is derived from an EMBL/GenBank/DDBJ whole genome shotgun (WGS) entry which is preliminary data.</text>
</comment>
<dbReference type="Proteomes" id="UP001217178">
    <property type="component" value="Unassembled WGS sequence"/>
</dbReference>
<dbReference type="EMBL" id="JAQRFI010000110">
    <property type="protein sequence ID" value="MDC9591616.1"/>
    <property type="molecule type" value="Genomic_DNA"/>
</dbReference>
<dbReference type="RefSeq" id="WP_273556829.1">
    <property type="nucleotide sequence ID" value="NZ_JAQRFI010000110.1"/>
</dbReference>